<feature type="compositionally biased region" description="Polar residues" evidence="1">
    <location>
        <begin position="94"/>
        <end position="118"/>
    </location>
</feature>
<dbReference type="EMBL" id="LT795068">
    <property type="protein sequence ID" value="SJX64961.1"/>
    <property type="molecule type" value="Genomic_DNA"/>
</dbReference>
<organism evidence="2 3">
    <name type="scientific">Sporisorium reilianum f. sp. reilianum</name>
    <dbReference type="NCBI Taxonomy" id="72559"/>
    <lineage>
        <taxon>Eukaryota</taxon>
        <taxon>Fungi</taxon>
        <taxon>Dikarya</taxon>
        <taxon>Basidiomycota</taxon>
        <taxon>Ustilaginomycotina</taxon>
        <taxon>Ustilaginomycetes</taxon>
        <taxon>Ustilaginales</taxon>
        <taxon>Ustilaginaceae</taxon>
        <taxon>Sporisorium</taxon>
    </lineage>
</organism>
<sequence length="391" mass="43787">MPRAPGQRLALGRAIGPRPRPVSSGTSAPAGTNTDSQGGPNAPPAHQAADATSDDPQSSKKSRLEGRAEREWCHDRLTYPAAKEIKIAKEDLADQSQDGAPVTSPSKASTLPSGNKASDGQPMWDFIRDAWPYAYGDRSLNDMFARALTLQLIDGKGAYCSLETTLGRMGFALADIAHVRHTFEIAFFTMLALELLRSGFTCLSRCRKYTTASQMRIYDVLKANAVIRKWMDPHPGFYDGLLKVTARRAWNTRGIDERFAERTTADGDITEDLARDLYLRHVAANRHSCFVDIAINAVMQQLWNKLQNKKQALAYTWWQWDELREYCGKELMLWPGKDEAGDRYWLPKYEEGMSGTAEELVAIGKDYASVVHERWFELNDDKSAATSTQEQ</sequence>
<feature type="region of interest" description="Disordered" evidence="1">
    <location>
        <begin position="92"/>
        <end position="118"/>
    </location>
</feature>
<name>A0A2N8UJD3_9BASI</name>
<evidence type="ECO:0000313" key="3">
    <source>
        <dbReference type="Proteomes" id="UP000239563"/>
    </source>
</evidence>
<evidence type="ECO:0000313" key="2">
    <source>
        <dbReference type="EMBL" id="SJX64961.1"/>
    </source>
</evidence>
<protein>
    <submittedName>
        <fullName evidence="2">Uncharacterized protein</fullName>
    </submittedName>
</protein>
<feature type="region of interest" description="Disordered" evidence="1">
    <location>
        <begin position="1"/>
        <end position="70"/>
    </location>
</feature>
<gene>
    <name evidence="2" type="ORF">SRS1_15787</name>
</gene>
<reference evidence="2 3" key="1">
    <citation type="submission" date="2017-02" db="EMBL/GenBank/DDBJ databases">
        <authorList>
            <person name="Peterson S.W."/>
        </authorList>
    </citation>
    <scope>NUCLEOTIDE SEQUENCE [LARGE SCALE GENOMIC DNA]</scope>
    <source>
        <strain evidence="2 3">SRS1_H2-8</strain>
    </source>
</reference>
<evidence type="ECO:0000256" key="1">
    <source>
        <dbReference type="SAM" id="MobiDB-lite"/>
    </source>
</evidence>
<accession>A0A2N8UJD3</accession>
<proteinExistence type="predicted"/>
<feature type="compositionally biased region" description="Polar residues" evidence="1">
    <location>
        <begin position="23"/>
        <end position="39"/>
    </location>
</feature>
<dbReference type="AlphaFoldDB" id="A0A2N8UJD3"/>
<dbReference type="Proteomes" id="UP000239563">
    <property type="component" value="Chromosome XV"/>
</dbReference>